<reference evidence="23" key="4">
    <citation type="submission" date="2025-08" db="UniProtKB">
        <authorList>
            <consortium name="Ensembl"/>
        </authorList>
    </citation>
    <scope>IDENTIFICATION</scope>
</reference>
<proteinExistence type="inferred from homology"/>
<keyword evidence="7 20" id="KW-0479">Metal-binding</keyword>
<keyword evidence="5" id="KW-0963">Cytoplasm</keyword>
<dbReference type="Gene3D" id="3.40.50.12350">
    <property type="match status" value="1"/>
</dbReference>
<reference evidence="23" key="5">
    <citation type="submission" date="2025-09" db="UniProtKB">
        <authorList>
            <consortium name="Ensembl"/>
        </authorList>
    </citation>
    <scope>IDENTIFICATION</scope>
</reference>
<dbReference type="EC" id="3.1.3.48" evidence="21"/>
<feature type="active site" description="Proton donor" evidence="19">
    <location>
        <position position="366"/>
    </location>
</feature>
<keyword evidence="16" id="KW-0234">DNA repair</keyword>
<dbReference type="InterPro" id="IPR042577">
    <property type="entry name" value="EYA_dom_metazoan"/>
</dbReference>
<dbReference type="Proteomes" id="UP000314986">
    <property type="component" value="Unassembled WGS sequence"/>
</dbReference>
<evidence type="ECO:0000256" key="10">
    <source>
        <dbReference type="ARBA" id="ARBA00022842"/>
    </source>
</evidence>
<feature type="region of interest" description="Disordered" evidence="22">
    <location>
        <begin position="332"/>
        <end position="354"/>
    </location>
</feature>
<feature type="active site" description="Nucleophile" evidence="19">
    <location>
        <position position="364"/>
    </location>
</feature>
<protein>
    <recommendedName>
        <fullName evidence="21">Eyes absent homolog</fullName>
        <ecNumber evidence="21">3.1.3.48</ecNumber>
    </recommendedName>
</protein>
<dbReference type="GO" id="GO:0045739">
    <property type="term" value="P:positive regulation of DNA repair"/>
    <property type="evidence" value="ECO:0007669"/>
    <property type="project" value="TreeGrafter"/>
</dbReference>
<reference evidence="24" key="1">
    <citation type="journal article" date="2006" name="Science">
        <title>Ancient noncoding elements conserved in the human genome.</title>
        <authorList>
            <person name="Venkatesh B."/>
            <person name="Kirkness E.F."/>
            <person name="Loh Y.H."/>
            <person name="Halpern A.L."/>
            <person name="Lee A.P."/>
            <person name="Johnson J."/>
            <person name="Dandona N."/>
            <person name="Viswanathan L.D."/>
            <person name="Tay A."/>
            <person name="Venter J.C."/>
            <person name="Strausberg R.L."/>
            <person name="Brenner S."/>
        </authorList>
    </citation>
    <scope>NUCLEOTIDE SEQUENCE [LARGE SCALE GENOMIC DNA]</scope>
</reference>
<sequence>MILQFNTEGVSDAVLQMRSLLPVQVKKARHELDTSEEKSLRTGEMQNLIRLQNQSSGNEIQKSESSSLASDLTVLNEPEVKNEAVQGTESETPTGDRSGEPYPDSVITCSGYSARVPNQDNVLMFPAKPYPHVFSPPIVQTSYTGQPRYPAVQQPVSYTAYSQPNQPYGLPPFGALWPGVKTEDGSTSQPGYLSYSPSFSSNQTSPAHYSYPLQAGSSFTRPGLYSAPPPPPPSAAAAAATVVTSTAAPSSSNQDYPSYTSLGQSQYVEYYPNSNYSTAVATNASSVSTTATYPMQKLQAEVSGLSGEGFQSGESGPAQILSPTALKELEQSRKNVGGKSRGKGKKSCSSPSPDNELERVFVWDLDETIIIFHSLLTGSYAQRFGKDSSSALTLGLQMEEMIFDLADTHLFFNDLEECDQVHVEDVTADDNGQDLTDYNFANDGFRGSSSSLTSGGGVQGGVDWMRKLAFRYRRVKEMYNSHSSNIGGLFNPTKRDSLQQLRADVDVLTDSWLGTALKSLLLIQSRRNCVNVLVTTTQLVPALAKVLLYGLGEIFPIENIYSATKIGKESCFERIVSRFGKKVTYVVIGDGRDEEYAAKRHNMPFWRIVNHGDLISLHQALELDYL</sequence>
<evidence type="ECO:0000256" key="17">
    <source>
        <dbReference type="ARBA" id="ARBA00023242"/>
    </source>
</evidence>
<dbReference type="InterPro" id="IPR028472">
    <property type="entry name" value="EYA"/>
</dbReference>
<accession>A0A4W3K7H9</accession>
<keyword evidence="8" id="KW-0227">DNA damage</keyword>
<keyword evidence="17" id="KW-0539">Nucleus</keyword>
<dbReference type="STRING" id="7868.ENSCMIP00000040340"/>
<feature type="binding site" evidence="20">
    <location>
        <position position="366"/>
    </location>
    <ligand>
        <name>Mg(2+)</name>
        <dbReference type="ChEBI" id="CHEBI:18420"/>
    </ligand>
</feature>
<evidence type="ECO:0000256" key="19">
    <source>
        <dbReference type="PIRSR" id="PIRSR628472-1"/>
    </source>
</evidence>
<feature type="binding site" evidence="20">
    <location>
        <position position="590"/>
    </location>
    <ligand>
        <name>Mg(2+)</name>
        <dbReference type="ChEBI" id="CHEBI:18420"/>
    </ligand>
</feature>
<keyword evidence="10 20" id="KW-0460">Magnesium</keyword>
<comment type="catalytic activity">
    <reaction evidence="18 21">
        <text>O-phospho-L-tyrosyl-[protein] + H2O = L-tyrosyl-[protein] + phosphate</text>
        <dbReference type="Rhea" id="RHEA:10684"/>
        <dbReference type="Rhea" id="RHEA-COMP:10136"/>
        <dbReference type="Rhea" id="RHEA-COMP:20101"/>
        <dbReference type="ChEBI" id="CHEBI:15377"/>
        <dbReference type="ChEBI" id="CHEBI:43474"/>
        <dbReference type="ChEBI" id="CHEBI:46858"/>
        <dbReference type="ChEBI" id="CHEBI:61978"/>
        <dbReference type="EC" id="3.1.3.48"/>
    </reaction>
</comment>
<dbReference type="GO" id="GO:0006281">
    <property type="term" value="P:DNA repair"/>
    <property type="evidence" value="ECO:0007669"/>
    <property type="project" value="UniProtKB-KW"/>
</dbReference>
<evidence type="ECO:0000313" key="23">
    <source>
        <dbReference type="Ensembl" id="ENSCMIP00000040340.1"/>
    </source>
</evidence>
<evidence type="ECO:0000256" key="20">
    <source>
        <dbReference type="PIRSR" id="PIRSR628472-2"/>
    </source>
</evidence>
<dbReference type="GO" id="GO:0005634">
    <property type="term" value="C:nucleus"/>
    <property type="evidence" value="ECO:0007669"/>
    <property type="project" value="UniProtKB-SubCell"/>
</dbReference>
<evidence type="ECO:0000256" key="16">
    <source>
        <dbReference type="ARBA" id="ARBA00023204"/>
    </source>
</evidence>
<keyword evidence="13 21" id="KW-0805">Transcription regulation</keyword>
<dbReference type="GeneTree" id="ENSGT00950000182978"/>
<evidence type="ECO:0000313" key="24">
    <source>
        <dbReference type="Proteomes" id="UP000314986"/>
    </source>
</evidence>
<dbReference type="GO" id="GO:0004725">
    <property type="term" value="F:protein tyrosine phosphatase activity"/>
    <property type="evidence" value="ECO:0007669"/>
    <property type="project" value="UniProtKB-EC"/>
</dbReference>
<dbReference type="Pfam" id="PF00702">
    <property type="entry name" value="Hydrolase"/>
    <property type="match status" value="1"/>
</dbReference>
<dbReference type="PANTHER" id="PTHR10190:SF5">
    <property type="entry name" value="EYES ABSENT HOMOLOG 3"/>
    <property type="match status" value="1"/>
</dbReference>
<dbReference type="InParanoid" id="A0A4W3K7H9"/>
<dbReference type="FunFam" id="3.40.50.12350:FF:000002">
    <property type="entry name" value="Eyes absent homolog"/>
    <property type="match status" value="1"/>
</dbReference>
<evidence type="ECO:0000256" key="7">
    <source>
        <dbReference type="ARBA" id="ARBA00022723"/>
    </source>
</evidence>
<gene>
    <name evidence="23" type="primary">eya3</name>
</gene>
<evidence type="ECO:0000256" key="22">
    <source>
        <dbReference type="SAM" id="MobiDB-lite"/>
    </source>
</evidence>
<evidence type="ECO:0000256" key="9">
    <source>
        <dbReference type="ARBA" id="ARBA00022801"/>
    </source>
</evidence>
<name>A0A4W3K7H9_CALMI</name>
<keyword evidence="24" id="KW-1185">Reference proteome</keyword>
<keyword evidence="6" id="KW-0597">Phosphoprotein</keyword>
<dbReference type="GO" id="GO:0046872">
    <property type="term" value="F:metal ion binding"/>
    <property type="evidence" value="ECO:0007669"/>
    <property type="project" value="UniProtKB-KW"/>
</dbReference>
<keyword evidence="11" id="KW-0156">Chromatin regulator</keyword>
<dbReference type="CDD" id="cd02601">
    <property type="entry name" value="HAD_Eya"/>
    <property type="match status" value="1"/>
</dbReference>
<evidence type="ECO:0000256" key="21">
    <source>
        <dbReference type="RuleBase" id="RU362036"/>
    </source>
</evidence>
<organism evidence="23 24">
    <name type="scientific">Callorhinchus milii</name>
    <name type="common">Ghost shark</name>
    <dbReference type="NCBI Taxonomy" id="7868"/>
    <lineage>
        <taxon>Eukaryota</taxon>
        <taxon>Metazoa</taxon>
        <taxon>Chordata</taxon>
        <taxon>Craniata</taxon>
        <taxon>Vertebrata</taxon>
        <taxon>Chondrichthyes</taxon>
        <taxon>Holocephali</taxon>
        <taxon>Chimaeriformes</taxon>
        <taxon>Callorhinchidae</taxon>
        <taxon>Callorhinchus</taxon>
    </lineage>
</organism>
<evidence type="ECO:0000256" key="14">
    <source>
        <dbReference type="ARBA" id="ARBA00023159"/>
    </source>
</evidence>
<keyword evidence="4" id="KW-0217">Developmental protein</keyword>
<comment type="subcellular location">
    <subcellularLocation>
        <location evidence="2">Cytoplasm</location>
    </subcellularLocation>
    <subcellularLocation>
        <location evidence="1">Nucleus</location>
    </subcellularLocation>
</comment>
<evidence type="ECO:0000256" key="12">
    <source>
        <dbReference type="ARBA" id="ARBA00022912"/>
    </source>
</evidence>
<evidence type="ECO:0000256" key="15">
    <source>
        <dbReference type="ARBA" id="ARBA00023163"/>
    </source>
</evidence>
<dbReference type="SFLD" id="SFLDS00003">
    <property type="entry name" value="Haloacid_Dehalogenase"/>
    <property type="match status" value="1"/>
</dbReference>
<evidence type="ECO:0000256" key="5">
    <source>
        <dbReference type="ARBA" id="ARBA00022490"/>
    </source>
</evidence>
<keyword evidence="15" id="KW-0804">Transcription</keyword>
<comment type="similarity">
    <text evidence="3 21">Belongs to the HAD-like hydrolase superfamily. EYA family.</text>
</comment>
<dbReference type="NCBIfam" id="TIGR01658">
    <property type="entry name" value="EYA-cons_domain"/>
    <property type="match status" value="1"/>
</dbReference>
<dbReference type="GO" id="GO:0030154">
    <property type="term" value="P:cell differentiation"/>
    <property type="evidence" value="ECO:0007669"/>
    <property type="project" value="TreeGrafter"/>
</dbReference>
<evidence type="ECO:0000256" key="3">
    <source>
        <dbReference type="ARBA" id="ARBA00010501"/>
    </source>
</evidence>
<evidence type="ECO:0000256" key="18">
    <source>
        <dbReference type="ARBA" id="ARBA00051722"/>
    </source>
</evidence>
<dbReference type="AlphaFoldDB" id="A0A4W3K7H9"/>
<keyword evidence="12 21" id="KW-0904">Protein phosphatase</keyword>
<evidence type="ECO:0000256" key="8">
    <source>
        <dbReference type="ARBA" id="ARBA00022763"/>
    </source>
</evidence>
<feature type="region of interest" description="Disordered" evidence="22">
    <location>
        <begin position="53"/>
        <end position="102"/>
    </location>
</feature>
<dbReference type="InterPro" id="IPR038102">
    <property type="entry name" value="EYA_dom_sf"/>
</dbReference>
<evidence type="ECO:0000256" key="2">
    <source>
        <dbReference type="ARBA" id="ARBA00004496"/>
    </source>
</evidence>
<evidence type="ECO:0000256" key="4">
    <source>
        <dbReference type="ARBA" id="ARBA00022473"/>
    </source>
</evidence>
<dbReference type="SFLD" id="SFLDG01129">
    <property type="entry name" value="C1.5:_HAD__Beta-PGM__Phosphata"/>
    <property type="match status" value="1"/>
</dbReference>
<keyword evidence="14" id="KW-0010">Activator</keyword>
<reference evidence="24" key="2">
    <citation type="journal article" date="2007" name="PLoS Biol.">
        <title>Survey sequencing and comparative analysis of the elephant shark (Callorhinchus milii) genome.</title>
        <authorList>
            <person name="Venkatesh B."/>
            <person name="Kirkness E.F."/>
            <person name="Loh Y.H."/>
            <person name="Halpern A.L."/>
            <person name="Lee A.P."/>
            <person name="Johnson J."/>
            <person name="Dandona N."/>
            <person name="Viswanathan L.D."/>
            <person name="Tay A."/>
            <person name="Venter J.C."/>
            <person name="Strausberg R.L."/>
            <person name="Brenner S."/>
        </authorList>
    </citation>
    <scope>NUCLEOTIDE SEQUENCE [LARGE SCALE GENOMIC DNA]</scope>
</reference>
<dbReference type="PANTHER" id="PTHR10190">
    <property type="entry name" value="EYES ABSENT"/>
    <property type="match status" value="1"/>
</dbReference>
<dbReference type="GO" id="GO:2001240">
    <property type="term" value="P:negative regulation of extrinsic apoptotic signaling pathway in absence of ligand"/>
    <property type="evidence" value="ECO:0007669"/>
    <property type="project" value="TreeGrafter"/>
</dbReference>
<feature type="compositionally biased region" description="Polar residues" evidence="22">
    <location>
        <begin position="53"/>
        <end position="70"/>
    </location>
</feature>
<evidence type="ECO:0000256" key="1">
    <source>
        <dbReference type="ARBA" id="ARBA00004123"/>
    </source>
</evidence>
<dbReference type="GO" id="GO:0006325">
    <property type="term" value="P:chromatin organization"/>
    <property type="evidence" value="ECO:0007669"/>
    <property type="project" value="UniProtKB-KW"/>
</dbReference>
<feature type="compositionally biased region" description="Polar residues" evidence="22">
    <location>
        <begin position="85"/>
        <end position="95"/>
    </location>
</feature>
<evidence type="ECO:0000256" key="13">
    <source>
        <dbReference type="ARBA" id="ARBA00023015"/>
    </source>
</evidence>
<feature type="binding site" evidence="20">
    <location>
        <position position="364"/>
    </location>
    <ligand>
        <name>Mg(2+)</name>
        <dbReference type="ChEBI" id="CHEBI:18420"/>
    </ligand>
</feature>
<comment type="cofactor">
    <cofactor evidence="20 21">
        <name>Mg(2+)</name>
        <dbReference type="ChEBI" id="CHEBI:18420"/>
    </cofactor>
    <text evidence="20 21">Binds 1 Mg(2+) ion per subunit.</text>
</comment>
<keyword evidence="9 21" id="KW-0378">Hydrolase</keyword>
<dbReference type="Ensembl" id="ENSCMIT00000040912.1">
    <property type="protein sequence ID" value="ENSCMIP00000040340.1"/>
    <property type="gene ID" value="ENSCMIG00000016764.1"/>
</dbReference>
<dbReference type="GO" id="GO:0005737">
    <property type="term" value="C:cytoplasm"/>
    <property type="evidence" value="ECO:0007669"/>
    <property type="project" value="UniProtKB-SubCell"/>
</dbReference>
<dbReference type="InterPro" id="IPR006545">
    <property type="entry name" value="EYA_dom"/>
</dbReference>
<evidence type="ECO:0000256" key="6">
    <source>
        <dbReference type="ARBA" id="ARBA00022553"/>
    </source>
</evidence>
<evidence type="ECO:0000256" key="11">
    <source>
        <dbReference type="ARBA" id="ARBA00022853"/>
    </source>
</evidence>
<reference evidence="24" key="3">
    <citation type="journal article" date="2014" name="Nature">
        <title>Elephant shark genome provides unique insights into gnathostome evolution.</title>
        <authorList>
            <consortium name="International Elephant Shark Genome Sequencing Consortium"/>
            <person name="Venkatesh B."/>
            <person name="Lee A.P."/>
            <person name="Ravi V."/>
            <person name="Maurya A.K."/>
            <person name="Lian M.M."/>
            <person name="Swann J.B."/>
            <person name="Ohta Y."/>
            <person name="Flajnik M.F."/>
            <person name="Sutoh Y."/>
            <person name="Kasahara M."/>
            <person name="Hoon S."/>
            <person name="Gangu V."/>
            <person name="Roy S.W."/>
            <person name="Irimia M."/>
            <person name="Korzh V."/>
            <person name="Kondrychyn I."/>
            <person name="Lim Z.W."/>
            <person name="Tay B.H."/>
            <person name="Tohari S."/>
            <person name="Kong K.W."/>
            <person name="Ho S."/>
            <person name="Lorente-Galdos B."/>
            <person name="Quilez J."/>
            <person name="Marques-Bonet T."/>
            <person name="Raney B.J."/>
            <person name="Ingham P.W."/>
            <person name="Tay A."/>
            <person name="Hillier L.W."/>
            <person name="Minx P."/>
            <person name="Boehm T."/>
            <person name="Wilson R.K."/>
            <person name="Brenner S."/>
            <person name="Warren W.C."/>
        </authorList>
    </citation>
    <scope>NUCLEOTIDE SEQUENCE [LARGE SCALE GENOMIC DNA]</scope>
</reference>